<dbReference type="InterPro" id="IPR000182">
    <property type="entry name" value="GNAT_dom"/>
</dbReference>
<name>A0ABU8EYB6_9GAMM</name>
<sequence>MYTIEIGQLEQMVQIEQAIPEFSSPKKLADIKLRLADKRHLLLIAYHNSEPIGYKLGYALNDTTFYSWLGAVVPNHRGQGLAQKMLLQQESWLQQHGFTAVQVKTMNRFRAMLAMLVKNNYAIIDLEKAPSFQDHKIRFEKLLG</sequence>
<dbReference type="SUPFAM" id="SSF55729">
    <property type="entry name" value="Acyl-CoA N-acyltransferases (Nat)"/>
    <property type="match status" value="1"/>
</dbReference>
<dbReference type="Gene3D" id="3.40.630.30">
    <property type="match status" value="1"/>
</dbReference>
<comment type="caution">
    <text evidence="2">The sequence shown here is derived from an EMBL/GenBank/DDBJ whole genome shotgun (WGS) entry which is preliminary data.</text>
</comment>
<protein>
    <submittedName>
        <fullName evidence="2">GNAT family N-acetyltransferase</fullName>
    </submittedName>
</protein>
<reference evidence="2 3" key="1">
    <citation type="submission" date="2023-12" db="EMBL/GenBank/DDBJ databases">
        <title>Friends and Foes: Symbiotic and Algicidal bacterial influence on Karenia brevis blooms.</title>
        <authorList>
            <person name="Fei C."/>
            <person name="Mohamed A.R."/>
            <person name="Booker A."/>
            <person name="Arshad M."/>
            <person name="Klass S."/>
            <person name="Ahn S."/>
            <person name="Gilbert P.M."/>
            <person name="Heil C.A."/>
            <person name="Martinez J.M."/>
            <person name="Amin S.A."/>
        </authorList>
    </citation>
    <scope>NUCLEOTIDE SEQUENCE [LARGE SCALE GENOMIC DNA]</scope>
    <source>
        <strain evidence="2 3">CE15</strain>
    </source>
</reference>
<dbReference type="RefSeq" id="WP_100914862.1">
    <property type="nucleotide sequence ID" value="NZ_CP023399.1"/>
</dbReference>
<dbReference type="CDD" id="cd04301">
    <property type="entry name" value="NAT_SF"/>
    <property type="match status" value="1"/>
</dbReference>
<gene>
    <name evidence="2" type="ORF">WAE96_18760</name>
</gene>
<dbReference type="Pfam" id="PF00583">
    <property type="entry name" value="Acetyltransf_1"/>
    <property type="match status" value="1"/>
</dbReference>
<dbReference type="InterPro" id="IPR016181">
    <property type="entry name" value="Acyl_CoA_acyltransferase"/>
</dbReference>
<dbReference type="PROSITE" id="PS51186">
    <property type="entry name" value="GNAT"/>
    <property type="match status" value="1"/>
</dbReference>
<dbReference type="EMBL" id="JBAWKS010000002">
    <property type="protein sequence ID" value="MEI4551725.1"/>
    <property type="molecule type" value="Genomic_DNA"/>
</dbReference>
<keyword evidence="3" id="KW-1185">Reference proteome</keyword>
<evidence type="ECO:0000259" key="1">
    <source>
        <dbReference type="PROSITE" id="PS51186"/>
    </source>
</evidence>
<feature type="domain" description="N-acetyltransferase" evidence="1">
    <location>
        <begin position="2"/>
        <end position="144"/>
    </location>
</feature>
<evidence type="ECO:0000313" key="3">
    <source>
        <dbReference type="Proteomes" id="UP001382455"/>
    </source>
</evidence>
<accession>A0ABU8EYB6</accession>
<dbReference type="Proteomes" id="UP001382455">
    <property type="component" value="Unassembled WGS sequence"/>
</dbReference>
<evidence type="ECO:0000313" key="2">
    <source>
        <dbReference type="EMBL" id="MEI4551725.1"/>
    </source>
</evidence>
<proteinExistence type="predicted"/>
<organism evidence="2 3">
    <name type="scientific">Pseudoalteromonas spongiae</name>
    <dbReference type="NCBI Taxonomy" id="298657"/>
    <lineage>
        <taxon>Bacteria</taxon>
        <taxon>Pseudomonadati</taxon>
        <taxon>Pseudomonadota</taxon>
        <taxon>Gammaproteobacteria</taxon>
        <taxon>Alteromonadales</taxon>
        <taxon>Pseudoalteromonadaceae</taxon>
        <taxon>Pseudoalteromonas</taxon>
    </lineage>
</organism>